<dbReference type="InterPro" id="IPR002293">
    <property type="entry name" value="AA/rel_permease1"/>
</dbReference>
<protein>
    <submittedName>
        <fullName evidence="6">Uncharacterized protein</fullName>
    </submittedName>
</protein>
<evidence type="ECO:0000256" key="2">
    <source>
        <dbReference type="ARBA" id="ARBA00022692"/>
    </source>
</evidence>
<dbReference type="Proteomes" id="UP001347796">
    <property type="component" value="Unassembled WGS sequence"/>
</dbReference>
<dbReference type="PANTHER" id="PTHR11785">
    <property type="entry name" value="AMINO ACID TRANSPORTER"/>
    <property type="match status" value="1"/>
</dbReference>
<dbReference type="EMBL" id="JAZGQO010000001">
    <property type="protein sequence ID" value="KAK6195993.1"/>
    <property type="molecule type" value="Genomic_DNA"/>
</dbReference>
<keyword evidence="3 5" id="KW-1133">Transmembrane helix</keyword>
<keyword evidence="4 5" id="KW-0472">Membrane</keyword>
<feature type="transmembrane region" description="Helical" evidence="5">
    <location>
        <begin position="161"/>
        <end position="179"/>
    </location>
</feature>
<feature type="transmembrane region" description="Helical" evidence="5">
    <location>
        <begin position="415"/>
        <end position="432"/>
    </location>
</feature>
<evidence type="ECO:0000313" key="7">
    <source>
        <dbReference type="Proteomes" id="UP001347796"/>
    </source>
</evidence>
<evidence type="ECO:0000256" key="5">
    <source>
        <dbReference type="SAM" id="Phobius"/>
    </source>
</evidence>
<feature type="transmembrane region" description="Helical" evidence="5">
    <location>
        <begin position="41"/>
        <end position="65"/>
    </location>
</feature>
<feature type="transmembrane region" description="Helical" evidence="5">
    <location>
        <begin position="7"/>
        <end position="29"/>
    </location>
</feature>
<dbReference type="AlphaFoldDB" id="A0AAN8KND8"/>
<gene>
    <name evidence="6" type="ORF">SNE40_001304</name>
</gene>
<comment type="caution">
    <text evidence="6">The sequence shown here is derived from an EMBL/GenBank/DDBJ whole genome shotgun (WGS) entry which is preliminary data.</text>
</comment>
<dbReference type="GO" id="GO:0016020">
    <property type="term" value="C:membrane"/>
    <property type="evidence" value="ECO:0007669"/>
    <property type="project" value="UniProtKB-SubCell"/>
</dbReference>
<evidence type="ECO:0000313" key="6">
    <source>
        <dbReference type="EMBL" id="KAK6195993.1"/>
    </source>
</evidence>
<sequence>MVTLKRQIGLAGCISYVAGTIIGSGIFISPSSVLIGCGYSVGVTLMMWALCGFLAMCGAICYMELGSRVRKSGGNYTYIKEGFGDVAGFLFLWVSLFTRPMSTALGCMASAEYIMRAIFMCSDGVPSSAKTILTIVILALITCGNCYSVKLGAYYQTISTVCKVTVLVVIIGTGFTHLAQGQTENFQNPFVTTDITMLGLTNAFYAAFFAYGGWDVLAFGAEEIQNAKRNLPLSILIGVLIPTIVYVTTNVAYHAVLTTEEISSGIAIALVFSKRKLGFFEWVILPIIGLFAAVSGNTNIFMASRMNFVAGRDNLFPRFLSMISITRRTPLVSILVLFITSVIVILIGDIRSVLTTYTFFKITWSIFSVASLKWIRQKYPGTTDTFQTVLFCPIVYVGVSTIVGISFLILDKTVFLSTVTILGTGTLIYYSSRTSMVRFPPFTTINNVIVKLSHRLLLCDFSTKVDYGE</sequence>
<dbReference type="InterPro" id="IPR050598">
    <property type="entry name" value="AminoAcid_Transporter"/>
</dbReference>
<keyword evidence="2 5" id="KW-0812">Transmembrane</keyword>
<feature type="transmembrane region" description="Helical" evidence="5">
    <location>
        <begin position="233"/>
        <end position="253"/>
    </location>
</feature>
<comment type="subcellular location">
    <subcellularLocation>
        <location evidence="1">Membrane</location>
        <topology evidence="1">Multi-pass membrane protein</topology>
    </subcellularLocation>
</comment>
<evidence type="ECO:0000256" key="3">
    <source>
        <dbReference type="ARBA" id="ARBA00022989"/>
    </source>
</evidence>
<dbReference type="GO" id="GO:0015179">
    <property type="term" value="F:L-amino acid transmembrane transporter activity"/>
    <property type="evidence" value="ECO:0007669"/>
    <property type="project" value="TreeGrafter"/>
</dbReference>
<accession>A0AAN8KND8</accession>
<feature type="transmembrane region" description="Helical" evidence="5">
    <location>
        <begin position="131"/>
        <end position="149"/>
    </location>
</feature>
<name>A0AAN8KND8_PATCE</name>
<feature type="transmembrane region" description="Helical" evidence="5">
    <location>
        <begin position="282"/>
        <end position="308"/>
    </location>
</feature>
<feature type="transmembrane region" description="Helical" evidence="5">
    <location>
        <begin position="329"/>
        <end position="348"/>
    </location>
</feature>
<evidence type="ECO:0000256" key="4">
    <source>
        <dbReference type="ARBA" id="ARBA00023136"/>
    </source>
</evidence>
<dbReference type="PANTHER" id="PTHR11785:SF375">
    <property type="entry name" value="AMINO ACID TRANSPORTER"/>
    <property type="match status" value="1"/>
</dbReference>
<feature type="transmembrane region" description="Helical" evidence="5">
    <location>
        <begin position="86"/>
        <end position="111"/>
    </location>
</feature>
<feature type="transmembrane region" description="Helical" evidence="5">
    <location>
        <begin position="199"/>
        <end position="221"/>
    </location>
</feature>
<dbReference type="Pfam" id="PF13520">
    <property type="entry name" value="AA_permease_2"/>
    <property type="match status" value="1"/>
</dbReference>
<proteinExistence type="predicted"/>
<feature type="transmembrane region" description="Helical" evidence="5">
    <location>
        <begin position="354"/>
        <end position="375"/>
    </location>
</feature>
<dbReference type="Gene3D" id="1.20.1740.10">
    <property type="entry name" value="Amino acid/polyamine transporter I"/>
    <property type="match status" value="1"/>
</dbReference>
<organism evidence="6 7">
    <name type="scientific">Patella caerulea</name>
    <name type="common">Rayed Mediterranean limpet</name>
    <dbReference type="NCBI Taxonomy" id="87958"/>
    <lineage>
        <taxon>Eukaryota</taxon>
        <taxon>Metazoa</taxon>
        <taxon>Spiralia</taxon>
        <taxon>Lophotrochozoa</taxon>
        <taxon>Mollusca</taxon>
        <taxon>Gastropoda</taxon>
        <taxon>Patellogastropoda</taxon>
        <taxon>Patelloidea</taxon>
        <taxon>Patellidae</taxon>
        <taxon>Patella</taxon>
    </lineage>
</organism>
<dbReference type="PIRSF" id="PIRSF006060">
    <property type="entry name" value="AA_transporter"/>
    <property type="match status" value="1"/>
</dbReference>
<reference evidence="6 7" key="1">
    <citation type="submission" date="2024-01" db="EMBL/GenBank/DDBJ databases">
        <title>The genome of the rayed Mediterranean limpet Patella caerulea (Linnaeus, 1758).</title>
        <authorList>
            <person name="Anh-Thu Weber A."/>
            <person name="Halstead-Nussloch G."/>
        </authorList>
    </citation>
    <scope>NUCLEOTIDE SEQUENCE [LARGE SCALE GENOMIC DNA]</scope>
    <source>
        <strain evidence="6">AATW-2023a</strain>
        <tissue evidence="6">Whole specimen</tissue>
    </source>
</reference>
<feature type="transmembrane region" description="Helical" evidence="5">
    <location>
        <begin position="387"/>
        <end position="409"/>
    </location>
</feature>
<evidence type="ECO:0000256" key="1">
    <source>
        <dbReference type="ARBA" id="ARBA00004141"/>
    </source>
</evidence>
<keyword evidence="7" id="KW-1185">Reference proteome</keyword>